<keyword evidence="1" id="KW-1133">Transmembrane helix</keyword>
<organism evidence="2 3">
    <name type="scientific">Sphingobium rhizovicinum</name>
    <dbReference type="NCBI Taxonomy" id="432308"/>
    <lineage>
        <taxon>Bacteria</taxon>
        <taxon>Pseudomonadati</taxon>
        <taxon>Pseudomonadota</taxon>
        <taxon>Alphaproteobacteria</taxon>
        <taxon>Sphingomonadales</taxon>
        <taxon>Sphingomonadaceae</taxon>
        <taxon>Sphingobium</taxon>
    </lineage>
</organism>
<reference evidence="3" key="1">
    <citation type="journal article" date="2019" name="Int. J. Syst. Evol. Microbiol.">
        <title>The Global Catalogue of Microorganisms (GCM) 10K type strain sequencing project: providing services to taxonomists for standard genome sequencing and annotation.</title>
        <authorList>
            <consortium name="The Broad Institute Genomics Platform"/>
            <consortium name="The Broad Institute Genome Sequencing Center for Infectious Disease"/>
            <person name="Wu L."/>
            <person name="Ma J."/>
        </authorList>
    </citation>
    <scope>NUCLEOTIDE SEQUENCE [LARGE SCALE GENOMIC DNA]</scope>
    <source>
        <strain evidence="3">CCM 7491</strain>
    </source>
</reference>
<evidence type="ECO:0000313" key="2">
    <source>
        <dbReference type="EMBL" id="MFC3444493.1"/>
    </source>
</evidence>
<sequence length="150" mass="15826">MLPGRAGFRPADPPHRIRQYRPKAADRRGLLLASTIVAANYVTSNTLVIAIMSIALFGQGMVNLGLDADFRRGAAPICRPDGGVFNLCANLAGIVTPIVVGVIVGQTGLFYGALAFIGVLALIGAAAMSSSWGMFAGWRWIEGPSTHRCK</sequence>
<evidence type="ECO:0000313" key="3">
    <source>
        <dbReference type="Proteomes" id="UP001595681"/>
    </source>
</evidence>
<dbReference type="SUPFAM" id="SSF103473">
    <property type="entry name" value="MFS general substrate transporter"/>
    <property type="match status" value="1"/>
</dbReference>
<accession>A0ABV7NP17</accession>
<evidence type="ECO:0008006" key="4">
    <source>
        <dbReference type="Google" id="ProtNLM"/>
    </source>
</evidence>
<keyword evidence="1" id="KW-0472">Membrane</keyword>
<feature type="transmembrane region" description="Helical" evidence="1">
    <location>
        <begin position="110"/>
        <end position="129"/>
    </location>
</feature>
<keyword evidence="1" id="KW-0812">Transmembrane</keyword>
<evidence type="ECO:0000256" key="1">
    <source>
        <dbReference type="SAM" id="Phobius"/>
    </source>
</evidence>
<proteinExistence type="predicted"/>
<name>A0ABV7NP17_9SPHN</name>
<dbReference type="Proteomes" id="UP001595681">
    <property type="component" value="Unassembled WGS sequence"/>
</dbReference>
<feature type="transmembrane region" description="Helical" evidence="1">
    <location>
        <begin position="87"/>
        <end position="104"/>
    </location>
</feature>
<feature type="transmembrane region" description="Helical" evidence="1">
    <location>
        <begin position="25"/>
        <end position="42"/>
    </location>
</feature>
<protein>
    <recommendedName>
        <fullName evidence="4">MFS transporter</fullName>
    </recommendedName>
</protein>
<comment type="caution">
    <text evidence="2">The sequence shown here is derived from an EMBL/GenBank/DDBJ whole genome shotgun (WGS) entry which is preliminary data.</text>
</comment>
<keyword evidence="3" id="KW-1185">Reference proteome</keyword>
<gene>
    <name evidence="2" type="ORF">ACFOKF_25485</name>
</gene>
<dbReference type="RefSeq" id="WP_380799395.1">
    <property type="nucleotide sequence ID" value="NZ_JBHRVU010000007.1"/>
</dbReference>
<dbReference type="EMBL" id="JBHRVU010000007">
    <property type="protein sequence ID" value="MFC3444493.1"/>
    <property type="molecule type" value="Genomic_DNA"/>
</dbReference>
<dbReference type="InterPro" id="IPR036259">
    <property type="entry name" value="MFS_trans_sf"/>
</dbReference>